<dbReference type="Gene3D" id="2.60.40.10">
    <property type="entry name" value="Immunoglobulins"/>
    <property type="match status" value="1"/>
</dbReference>
<feature type="transmembrane region" description="Helical" evidence="7">
    <location>
        <begin position="420"/>
        <end position="442"/>
    </location>
</feature>
<feature type="region of interest" description="Disordered" evidence="6">
    <location>
        <begin position="956"/>
        <end position="992"/>
    </location>
</feature>
<keyword evidence="7" id="KW-0472">Membrane</keyword>
<dbReference type="KEGG" id="aful:116488497"/>
<keyword evidence="1" id="KW-0433">Leucine-rich repeat</keyword>
<dbReference type="AlphaFoldDB" id="A0A6J3CXD8"/>
<dbReference type="InterPro" id="IPR013151">
    <property type="entry name" value="Immunoglobulin_dom"/>
</dbReference>
<protein>
    <submittedName>
        <fullName evidence="10">Leucine-rich repeat-containing protein 66</fullName>
    </submittedName>
</protein>
<keyword evidence="5" id="KW-0393">Immunoglobulin domain</keyword>
<dbReference type="InterPro" id="IPR036179">
    <property type="entry name" value="Ig-like_dom_sf"/>
</dbReference>
<evidence type="ECO:0000256" key="2">
    <source>
        <dbReference type="ARBA" id="ARBA00022729"/>
    </source>
</evidence>
<dbReference type="GO" id="GO:0005615">
    <property type="term" value="C:extracellular space"/>
    <property type="evidence" value="ECO:0007669"/>
    <property type="project" value="TreeGrafter"/>
</dbReference>
<feature type="region of interest" description="Disordered" evidence="6">
    <location>
        <begin position="727"/>
        <end position="822"/>
    </location>
</feature>
<feature type="region of interest" description="Disordered" evidence="6">
    <location>
        <begin position="1151"/>
        <end position="1214"/>
    </location>
</feature>
<dbReference type="GeneID" id="116488497"/>
<dbReference type="PANTHER" id="PTHR24373:SF370">
    <property type="entry name" value="FISH-LIPS, ISOFORM E"/>
    <property type="match status" value="1"/>
</dbReference>
<accession>A0A6J3CXD8</accession>
<feature type="compositionally biased region" description="Polar residues" evidence="6">
    <location>
        <begin position="1153"/>
        <end position="1162"/>
    </location>
</feature>
<feature type="compositionally biased region" description="Low complexity" evidence="6">
    <location>
        <begin position="876"/>
        <end position="891"/>
    </location>
</feature>
<keyword evidence="7" id="KW-1133">Transmembrane helix</keyword>
<feature type="region of interest" description="Disordered" evidence="6">
    <location>
        <begin position="868"/>
        <end position="891"/>
    </location>
</feature>
<dbReference type="SMART" id="SM00369">
    <property type="entry name" value="LRR_TYP"/>
    <property type="match status" value="6"/>
</dbReference>
<feature type="compositionally biased region" description="Basic and acidic residues" evidence="6">
    <location>
        <begin position="1042"/>
        <end position="1059"/>
    </location>
</feature>
<keyword evidence="9" id="KW-1185">Reference proteome</keyword>
<dbReference type="InterPro" id="IPR050328">
    <property type="entry name" value="Dev_Immune_Receptor"/>
</dbReference>
<evidence type="ECO:0000256" key="6">
    <source>
        <dbReference type="SAM" id="MobiDB-lite"/>
    </source>
</evidence>
<dbReference type="InParanoid" id="A0A6J3CXD8"/>
<dbReference type="CTD" id="339977"/>
<feature type="compositionally biased region" description="Polar residues" evidence="6">
    <location>
        <begin position="1187"/>
        <end position="1197"/>
    </location>
</feature>
<evidence type="ECO:0000313" key="10">
    <source>
        <dbReference type="RefSeq" id="XP_032041978.1"/>
    </source>
</evidence>
<feature type="region of interest" description="Disordered" evidence="6">
    <location>
        <begin position="1083"/>
        <end position="1126"/>
    </location>
</feature>
<dbReference type="PROSITE" id="PS50835">
    <property type="entry name" value="IG_LIKE"/>
    <property type="match status" value="1"/>
</dbReference>
<feature type="compositionally biased region" description="Polar residues" evidence="6">
    <location>
        <begin position="1091"/>
        <end position="1100"/>
    </location>
</feature>
<dbReference type="Gene3D" id="3.80.10.10">
    <property type="entry name" value="Ribonuclease Inhibitor"/>
    <property type="match status" value="2"/>
</dbReference>
<keyword evidence="2" id="KW-0732">Signal</keyword>
<dbReference type="RefSeq" id="XP_032041978.1">
    <property type="nucleotide sequence ID" value="XM_032186087.1"/>
</dbReference>
<sequence length="1241" mass="138561">MDNLRLSIMAVVLYFNIPGLVGTKSQQLLNAHHHSDCRWDGKFSVNCSFAGLSAIPEDISQTALTADFSYNNITTLLCANRRNEDWMLKNLNLSNNLISELSITAFRNLPALETLNLNGNSINTLVLDIPTPAHASKTYRKVHHFLPALKVLLAERNYLSAVPRGLGLLQSLQSVHLSFNGILQIDQNDFQNCSQLKTIYLQNNKITTIHPDAFQGLNNLQVVDLRENALTTVLPQMIIHLNIFQLEVDLSSNSWIFNCRLNAFKHLIPFLSDSMRKKMSTSYSKSANNSEKPVLYLSSFHLNCSEGILFETAAIPAGQTSVLRCDTDNTRGNGVSWWTPKGRISEGSSLPHMTLDLRSSLVIHNAEKTAEGLYMCIFNTTKKKYLIYNVQVKEQVSTSLVRKTRDTNPDFRQERAKVDFTLAICLSVFITFFCAFCLGVFARPYLARLWMCMHRNKSRGSEHTYANEAFADETLSRQRYTSQPPTRQQNLSAIYENFSKRTRAVPADADHLYACIIDSMVHTPNAEQYPNQNKKKIDVKKDPVFSDIRANSSNSEFMKFRQPSARTDNKNNKEITPTKLISNDTSLREHSQHANYEDLEKSRLPPIASRTDADIYSIHIDSSDSDLPYAREVGIPLPRGQSHTSAQDSRNSKVGNNAEQLQSEITEPAPVSPGRKGVVSHNEPLNMAKLMPGRQRWDGELGLNGNINITSDVGDLTLSRNCTRDTKTEGLSDYQKTENSPRAQYDRTTEGAAERGHLADFFGDSSSDEGTAFTMSDESSLEDFEPEQPGVSSSLPAPQPSLEKADADSESVYCSARPEHPNTAAELQQARKNEDKHNVNLENATDGFRYYQLLRHYYESDTITAKAASPDTDKCSNSVNTSDSDSISSSQKVSESFDYFTSEESTIQNSISDSPRKHDTDFSSTSLSLKPSPPYARNTENAPEDADLQLQFPIRPQHFPRSSPTEQKEHAPEVSAEELTDGSSSESDHDERDIIVRQNSSTSQNSSFTFAPIDIGLKETVKKAPLLHASMGSNESPLQSLLEDKTEKPFKLSSEKEDSLPQGEHGNRTKTWGYKMQSFNEEEYDEHVELQDSSSCSSPEEMQPRSVTADLLHIESSGKTEPAFNTEKHFQLDPSEEDAYSLSVPSSFFKGSLQHSSFPQKNTGDKTPRNTDSSEKEDGTTLPGLKNDSTTALSLPDSSEKLTPKPQTRRGQFFAKKKRAFDGFAVMLQSTTDCSSPDTEA</sequence>
<dbReference type="InterPro" id="IPR001611">
    <property type="entry name" value="Leu-rich_rpt"/>
</dbReference>
<proteinExistence type="predicted"/>
<feature type="region of interest" description="Disordered" evidence="6">
    <location>
        <begin position="1031"/>
        <end position="1070"/>
    </location>
</feature>
<dbReference type="InterPro" id="IPR032675">
    <property type="entry name" value="LRR_dom_sf"/>
</dbReference>
<dbReference type="Pfam" id="PF00047">
    <property type="entry name" value="ig"/>
    <property type="match status" value="1"/>
</dbReference>
<evidence type="ECO:0000256" key="3">
    <source>
        <dbReference type="ARBA" id="ARBA00022737"/>
    </source>
</evidence>
<feature type="compositionally biased region" description="Polar residues" evidence="6">
    <location>
        <begin position="641"/>
        <end position="665"/>
    </location>
</feature>
<keyword evidence="3" id="KW-0677">Repeat</keyword>
<feature type="region of interest" description="Disordered" evidence="6">
    <location>
        <begin position="555"/>
        <end position="605"/>
    </location>
</feature>
<feature type="region of interest" description="Disordered" evidence="6">
    <location>
        <begin position="629"/>
        <end position="679"/>
    </location>
</feature>
<evidence type="ECO:0000256" key="7">
    <source>
        <dbReference type="SAM" id="Phobius"/>
    </source>
</evidence>
<dbReference type="PANTHER" id="PTHR24373">
    <property type="entry name" value="SLIT RELATED LEUCINE-RICH REPEAT NEURONAL PROTEIN"/>
    <property type="match status" value="1"/>
</dbReference>
<dbReference type="SUPFAM" id="SSF48726">
    <property type="entry name" value="Immunoglobulin"/>
    <property type="match status" value="1"/>
</dbReference>
<evidence type="ECO:0000256" key="4">
    <source>
        <dbReference type="ARBA" id="ARBA00023157"/>
    </source>
</evidence>
<name>A0A6J3CXD8_AYTFU</name>
<evidence type="ECO:0000313" key="9">
    <source>
        <dbReference type="Proteomes" id="UP000504639"/>
    </source>
</evidence>
<reference evidence="10" key="1">
    <citation type="submission" date="2025-08" db="UniProtKB">
        <authorList>
            <consortium name="RefSeq"/>
        </authorList>
    </citation>
    <scope>IDENTIFICATION</scope>
    <source>
        <tissue evidence="10">Lung</tissue>
    </source>
</reference>
<dbReference type="CDD" id="cd00096">
    <property type="entry name" value="Ig"/>
    <property type="match status" value="1"/>
</dbReference>
<evidence type="ECO:0000256" key="5">
    <source>
        <dbReference type="ARBA" id="ARBA00023319"/>
    </source>
</evidence>
<feature type="compositionally biased region" description="Basic and acidic residues" evidence="6">
    <location>
        <begin position="1163"/>
        <end position="1179"/>
    </location>
</feature>
<feature type="region of interest" description="Disordered" evidence="6">
    <location>
        <begin position="906"/>
        <end position="941"/>
    </location>
</feature>
<keyword evidence="4" id="KW-1015">Disulfide bond</keyword>
<dbReference type="InterPro" id="IPR003591">
    <property type="entry name" value="Leu-rich_rpt_typical-subtyp"/>
</dbReference>
<keyword evidence="7" id="KW-0812">Transmembrane</keyword>
<feature type="domain" description="Ig-like" evidence="8">
    <location>
        <begin position="293"/>
        <end position="376"/>
    </location>
</feature>
<feature type="compositionally biased region" description="Basic and acidic residues" evidence="6">
    <location>
        <begin position="586"/>
        <end position="603"/>
    </location>
</feature>
<dbReference type="Pfam" id="PF13855">
    <property type="entry name" value="LRR_8"/>
    <property type="match status" value="2"/>
</dbReference>
<evidence type="ECO:0000256" key="1">
    <source>
        <dbReference type="ARBA" id="ARBA00022614"/>
    </source>
</evidence>
<dbReference type="GO" id="GO:0031012">
    <property type="term" value="C:extracellular matrix"/>
    <property type="evidence" value="ECO:0007669"/>
    <property type="project" value="TreeGrafter"/>
</dbReference>
<dbReference type="PROSITE" id="PS51450">
    <property type="entry name" value="LRR"/>
    <property type="match status" value="2"/>
</dbReference>
<feature type="compositionally biased region" description="Polar residues" evidence="6">
    <location>
        <begin position="764"/>
        <end position="778"/>
    </location>
</feature>
<organism evidence="9 10">
    <name type="scientific">Aythya fuligula</name>
    <name type="common">Tufted duck</name>
    <name type="synonym">Anas fuligula</name>
    <dbReference type="NCBI Taxonomy" id="219594"/>
    <lineage>
        <taxon>Eukaryota</taxon>
        <taxon>Metazoa</taxon>
        <taxon>Chordata</taxon>
        <taxon>Craniata</taxon>
        <taxon>Vertebrata</taxon>
        <taxon>Euteleostomi</taxon>
        <taxon>Archelosauria</taxon>
        <taxon>Archosauria</taxon>
        <taxon>Dinosauria</taxon>
        <taxon>Saurischia</taxon>
        <taxon>Theropoda</taxon>
        <taxon>Coelurosauria</taxon>
        <taxon>Aves</taxon>
        <taxon>Neognathae</taxon>
        <taxon>Galloanserae</taxon>
        <taxon>Anseriformes</taxon>
        <taxon>Anatidae</taxon>
        <taxon>Aythyinae</taxon>
        <taxon>Aythya</taxon>
    </lineage>
</organism>
<dbReference type="InterPro" id="IPR013783">
    <property type="entry name" value="Ig-like_fold"/>
</dbReference>
<feature type="compositionally biased region" description="Basic and acidic residues" evidence="6">
    <location>
        <begin position="744"/>
        <end position="758"/>
    </location>
</feature>
<dbReference type="InterPro" id="IPR007110">
    <property type="entry name" value="Ig-like_dom"/>
</dbReference>
<evidence type="ECO:0000259" key="8">
    <source>
        <dbReference type="PROSITE" id="PS50835"/>
    </source>
</evidence>
<gene>
    <name evidence="10" type="primary">LRRC66</name>
</gene>
<dbReference type="SUPFAM" id="SSF52058">
    <property type="entry name" value="L domain-like"/>
    <property type="match status" value="1"/>
</dbReference>
<dbReference type="Proteomes" id="UP000504639">
    <property type="component" value="Chromosome 4"/>
</dbReference>